<gene>
    <name evidence="14" type="ORF">C5O00_08275</name>
</gene>
<dbReference type="Pfam" id="PF02518">
    <property type="entry name" value="HATPase_c"/>
    <property type="match status" value="1"/>
</dbReference>
<feature type="chain" id="PRO_5015391116" description="histidine kinase" evidence="12">
    <location>
        <begin position="22"/>
        <end position="652"/>
    </location>
</feature>
<dbReference type="InterPro" id="IPR011990">
    <property type="entry name" value="TPR-like_helical_dom_sf"/>
</dbReference>
<keyword evidence="7" id="KW-0067">ATP-binding</keyword>
<keyword evidence="12" id="KW-0732">Signal</keyword>
<dbReference type="AlphaFoldDB" id="A0A2S0HWY6"/>
<feature type="signal peptide" evidence="12">
    <location>
        <begin position="1"/>
        <end position="21"/>
    </location>
</feature>
<dbReference type="Pfam" id="PF13181">
    <property type="entry name" value="TPR_8"/>
    <property type="match status" value="2"/>
</dbReference>
<sequence length="652" mass="74205">MNIKKLLSLLFISLLLPVVTAQETLKNIDSVLLVLKNAPRDTATAILYQKVAGHYNVTHLDSARAFAVEGIKLSEELNFPKGKWINLNALANYHERKTQYDEAMATYKEALKIVESINSTKGFAVVLNNIATVHIRLGNYDEALEYLFDALKAEEELGNRNGVAQAYNNIGVVYYYLQDFDKTTKYLTDALVIQEELGNYNGLQNGYNNVGAIYDYQKKYDDAITSYQKAYEISLKIGDKKEQASNLSNIGLAYSKKKDYVNTDTYFNRSIKLREEIKDYNGMAITYSNYGEALRTQRQFRKADEFLQKALQISVDHNIKLTAKETYASLSQLAVDQNNHRLANDYLYKYIAVKDSILNEDNARIIAETETKYETEKKEKEILKQRAELAEKELEGKRKNMMIYGGFSLALILGLLGYLLFNQQKLKNRQLKKENELKTALARIETQNRLQEQRLRISRDLHDNIGAQLTFIISSLDNLKFGFKDMNEKLGDRLSGISAFTGQTIYELRDTIWAMNKNNISIEDLQARITNFIEKAKLFTEKTNFTFIVSPEINPEHTFSSVKGMNIYRIIQEAVNNSLKYSGADDIRVSIEKGISAYEIKVSDNGNGFNTENVSDGNGLNNMKKRAKDIDGELDIRSSDSEGTLITLLVPN</sequence>
<feature type="coiled-coil region" evidence="10">
    <location>
        <begin position="366"/>
        <end position="400"/>
    </location>
</feature>
<dbReference type="KEGG" id="aue:C5O00_08275"/>
<evidence type="ECO:0000256" key="8">
    <source>
        <dbReference type="ARBA" id="ARBA00023012"/>
    </source>
</evidence>
<evidence type="ECO:0000313" key="14">
    <source>
        <dbReference type="EMBL" id="AVI51172.1"/>
    </source>
</evidence>
<evidence type="ECO:0000256" key="1">
    <source>
        <dbReference type="ARBA" id="ARBA00000085"/>
    </source>
</evidence>
<keyword evidence="6 14" id="KW-0418">Kinase</keyword>
<dbReference type="Pfam" id="PF13424">
    <property type="entry name" value="TPR_12"/>
    <property type="match status" value="2"/>
</dbReference>
<dbReference type="Pfam" id="PF07730">
    <property type="entry name" value="HisKA_3"/>
    <property type="match status" value="1"/>
</dbReference>
<protein>
    <recommendedName>
        <fullName evidence="2">histidine kinase</fullName>
        <ecNumber evidence="2">2.7.13.3</ecNumber>
    </recommendedName>
</protein>
<reference evidence="14 15" key="1">
    <citation type="submission" date="2018-02" db="EMBL/GenBank/DDBJ databases">
        <title>Genomic analysis of the strain RR4-38 isolated from a seawater recirculating aquaculture system.</title>
        <authorList>
            <person name="Kim Y.-S."/>
            <person name="Jang Y.H."/>
            <person name="Kim K.-H."/>
        </authorList>
    </citation>
    <scope>NUCLEOTIDE SEQUENCE [LARGE SCALE GENOMIC DNA]</scope>
    <source>
        <strain evidence="14 15">RR4-38</strain>
    </source>
</reference>
<feature type="repeat" description="TPR" evidence="9">
    <location>
        <begin position="204"/>
        <end position="237"/>
    </location>
</feature>
<dbReference type="OrthoDB" id="9778366at2"/>
<dbReference type="PROSITE" id="PS50005">
    <property type="entry name" value="TPR"/>
    <property type="match status" value="4"/>
</dbReference>
<keyword evidence="5" id="KW-0547">Nucleotide-binding</keyword>
<dbReference type="InterPro" id="IPR011712">
    <property type="entry name" value="Sig_transdc_His_kin_sub3_dim/P"/>
</dbReference>
<dbReference type="GO" id="GO:0016020">
    <property type="term" value="C:membrane"/>
    <property type="evidence" value="ECO:0007669"/>
    <property type="project" value="InterPro"/>
</dbReference>
<keyword evidence="9" id="KW-0802">TPR repeat</keyword>
<dbReference type="InterPro" id="IPR019734">
    <property type="entry name" value="TPR_rpt"/>
</dbReference>
<name>A0A2S0HWY6_9FLAO</name>
<dbReference type="EMBL" id="CP027062">
    <property type="protein sequence ID" value="AVI51172.1"/>
    <property type="molecule type" value="Genomic_DNA"/>
</dbReference>
<keyword evidence="11" id="KW-1133">Transmembrane helix</keyword>
<evidence type="ECO:0000256" key="2">
    <source>
        <dbReference type="ARBA" id="ARBA00012438"/>
    </source>
</evidence>
<dbReference type="Gene3D" id="1.25.40.10">
    <property type="entry name" value="Tetratricopeptide repeat domain"/>
    <property type="match status" value="2"/>
</dbReference>
<dbReference type="Gene3D" id="1.20.5.1930">
    <property type="match status" value="1"/>
</dbReference>
<dbReference type="SUPFAM" id="SSF55874">
    <property type="entry name" value="ATPase domain of HSP90 chaperone/DNA topoisomerase II/histidine kinase"/>
    <property type="match status" value="1"/>
</dbReference>
<proteinExistence type="predicted"/>
<dbReference type="InterPro" id="IPR003594">
    <property type="entry name" value="HATPase_dom"/>
</dbReference>
<keyword evidence="4" id="KW-0808">Transferase</keyword>
<dbReference type="Proteomes" id="UP000238442">
    <property type="component" value="Chromosome"/>
</dbReference>
<dbReference type="SUPFAM" id="SSF81901">
    <property type="entry name" value="HCP-like"/>
    <property type="match status" value="1"/>
</dbReference>
<dbReference type="InterPro" id="IPR050482">
    <property type="entry name" value="Sensor_HK_TwoCompSys"/>
</dbReference>
<evidence type="ECO:0000313" key="15">
    <source>
        <dbReference type="Proteomes" id="UP000238442"/>
    </source>
</evidence>
<dbReference type="SMART" id="SM00387">
    <property type="entry name" value="HATPase_c"/>
    <property type="match status" value="1"/>
</dbReference>
<keyword evidence="8" id="KW-0902">Two-component regulatory system</keyword>
<dbReference type="InterPro" id="IPR005467">
    <property type="entry name" value="His_kinase_dom"/>
</dbReference>
<dbReference type="EC" id="2.7.13.3" evidence="2"/>
<evidence type="ECO:0000256" key="9">
    <source>
        <dbReference type="PROSITE-ProRule" id="PRU00339"/>
    </source>
</evidence>
<dbReference type="InterPro" id="IPR036890">
    <property type="entry name" value="HATPase_C_sf"/>
</dbReference>
<organism evidence="14 15">
    <name type="scientific">Pukyongia salina</name>
    <dbReference type="NCBI Taxonomy" id="2094025"/>
    <lineage>
        <taxon>Bacteria</taxon>
        <taxon>Pseudomonadati</taxon>
        <taxon>Bacteroidota</taxon>
        <taxon>Flavobacteriia</taxon>
        <taxon>Flavobacteriales</taxon>
        <taxon>Flavobacteriaceae</taxon>
        <taxon>Pukyongia</taxon>
    </lineage>
</organism>
<feature type="repeat" description="TPR" evidence="9">
    <location>
        <begin position="284"/>
        <end position="317"/>
    </location>
</feature>
<feature type="transmembrane region" description="Helical" evidence="11">
    <location>
        <begin position="401"/>
        <end position="421"/>
    </location>
</feature>
<keyword evidence="11" id="KW-0812">Transmembrane</keyword>
<evidence type="ECO:0000256" key="7">
    <source>
        <dbReference type="ARBA" id="ARBA00022840"/>
    </source>
</evidence>
<accession>A0A2S0HWY6</accession>
<keyword evidence="11" id="KW-0472">Membrane</keyword>
<evidence type="ECO:0000256" key="4">
    <source>
        <dbReference type="ARBA" id="ARBA00022679"/>
    </source>
</evidence>
<dbReference type="RefSeq" id="WP_105216413.1">
    <property type="nucleotide sequence ID" value="NZ_CP027062.1"/>
</dbReference>
<feature type="repeat" description="TPR" evidence="9">
    <location>
        <begin position="124"/>
        <end position="157"/>
    </location>
</feature>
<dbReference type="GO" id="GO:0000155">
    <property type="term" value="F:phosphorelay sensor kinase activity"/>
    <property type="evidence" value="ECO:0007669"/>
    <property type="project" value="InterPro"/>
</dbReference>
<comment type="catalytic activity">
    <reaction evidence="1">
        <text>ATP + protein L-histidine = ADP + protein N-phospho-L-histidine.</text>
        <dbReference type="EC" id="2.7.13.3"/>
    </reaction>
</comment>
<evidence type="ECO:0000256" key="10">
    <source>
        <dbReference type="SAM" id="Coils"/>
    </source>
</evidence>
<dbReference type="CDD" id="cd16917">
    <property type="entry name" value="HATPase_UhpB-NarQ-NarX-like"/>
    <property type="match status" value="1"/>
</dbReference>
<dbReference type="SMART" id="SM00028">
    <property type="entry name" value="TPR"/>
    <property type="match status" value="6"/>
</dbReference>
<feature type="repeat" description="TPR" evidence="9">
    <location>
        <begin position="164"/>
        <end position="197"/>
    </location>
</feature>
<dbReference type="GO" id="GO:0046983">
    <property type="term" value="F:protein dimerization activity"/>
    <property type="evidence" value="ECO:0007669"/>
    <property type="project" value="InterPro"/>
</dbReference>
<evidence type="ECO:0000256" key="5">
    <source>
        <dbReference type="ARBA" id="ARBA00022741"/>
    </source>
</evidence>
<feature type="domain" description="Histidine kinase" evidence="13">
    <location>
        <begin position="567"/>
        <end position="652"/>
    </location>
</feature>
<evidence type="ECO:0000256" key="6">
    <source>
        <dbReference type="ARBA" id="ARBA00022777"/>
    </source>
</evidence>
<evidence type="ECO:0000256" key="3">
    <source>
        <dbReference type="ARBA" id="ARBA00022553"/>
    </source>
</evidence>
<keyword evidence="10" id="KW-0175">Coiled coil</keyword>
<keyword evidence="15" id="KW-1185">Reference proteome</keyword>
<dbReference type="GO" id="GO:0005524">
    <property type="term" value="F:ATP binding"/>
    <property type="evidence" value="ECO:0007669"/>
    <property type="project" value="UniProtKB-KW"/>
</dbReference>
<keyword evidence="3" id="KW-0597">Phosphoprotein</keyword>
<dbReference type="PANTHER" id="PTHR24421:SF10">
    <property type="entry name" value="NITRATE_NITRITE SENSOR PROTEIN NARQ"/>
    <property type="match status" value="1"/>
</dbReference>
<evidence type="ECO:0000256" key="11">
    <source>
        <dbReference type="SAM" id="Phobius"/>
    </source>
</evidence>
<evidence type="ECO:0000256" key="12">
    <source>
        <dbReference type="SAM" id="SignalP"/>
    </source>
</evidence>
<dbReference type="PROSITE" id="PS50109">
    <property type="entry name" value="HIS_KIN"/>
    <property type="match status" value="1"/>
</dbReference>
<dbReference type="PANTHER" id="PTHR24421">
    <property type="entry name" value="NITRATE/NITRITE SENSOR PROTEIN NARX-RELATED"/>
    <property type="match status" value="1"/>
</dbReference>
<evidence type="ECO:0000259" key="13">
    <source>
        <dbReference type="PROSITE" id="PS50109"/>
    </source>
</evidence>
<dbReference type="Gene3D" id="3.30.565.10">
    <property type="entry name" value="Histidine kinase-like ATPase, C-terminal domain"/>
    <property type="match status" value="1"/>
</dbReference>